<dbReference type="GO" id="GO:0006782">
    <property type="term" value="P:protoporphyrinogen IX biosynthetic process"/>
    <property type="evidence" value="ECO:0007669"/>
    <property type="project" value="UniProtKB-UniPathway"/>
</dbReference>
<dbReference type="GO" id="GO:0005829">
    <property type="term" value="C:cytosol"/>
    <property type="evidence" value="ECO:0007669"/>
    <property type="project" value="TreeGrafter"/>
</dbReference>
<gene>
    <name evidence="2" type="ORF">MVEN_02484900</name>
</gene>
<dbReference type="AlphaFoldDB" id="A0A8H6WXH4"/>
<reference evidence="2" key="1">
    <citation type="submission" date="2020-05" db="EMBL/GenBank/DDBJ databases">
        <title>Mycena genomes resolve the evolution of fungal bioluminescence.</title>
        <authorList>
            <person name="Tsai I.J."/>
        </authorList>
    </citation>
    <scope>NUCLEOTIDE SEQUENCE</scope>
    <source>
        <strain evidence="2">CCC161011</strain>
    </source>
</reference>
<dbReference type="PANTHER" id="PTHR12390">
    <property type="entry name" value="UROPORPHYRINOGEN III SYNTHASE"/>
    <property type="match status" value="1"/>
</dbReference>
<evidence type="ECO:0000259" key="1">
    <source>
        <dbReference type="Pfam" id="PF02602"/>
    </source>
</evidence>
<dbReference type="OrthoDB" id="5595751at2759"/>
<protein>
    <submittedName>
        <fullName evidence="2">Uroporphyrinogen-III synthase</fullName>
    </submittedName>
</protein>
<dbReference type="Proteomes" id="UP000620124">
    <property type="component" value="Unassembled WGS sequence"/>
</dbReference>
<dbReference type="PANTHER" id="PTHR12390:SF0">
    <property type="entry name" value="UROPORPHYRINOGEN-III SYNTHASE"/>
    <property type="match status" value="1"/>
</dbReference>
<dbReference type="SUPFAM" id="SSF69618">
    <property type="entry name" value="HemD-like"/>
    <property type="match status" value="1"/>
</dbReference>
<evidence type="ECO:0000313" key="2">
    <source>
        <dbReference type="EMBL" id="KAF7330458.1"/>
    </source>
</evidence>
<dbReference type="InterPro" id="IPR036108">
    <property type="entry name" value="4pyrrol_syn_uPrphyn_synt_sf"/>
</dbReference>
<dbReference type="UniPathway" id="UPA00251">
    <property type="reaction ID" value="UER00320"/>
</dbReference>
<evidence type="ECO:0000313" key="3">
    <source>
        <dbReference type="Proteomes" id="UP000620124"/>
    </source>
</evidence>
<proteinExistence type="predicted"/>
<dbReference type="CDD" id="cd06578">
    <property type="entry name" value="HemD"/>
    <property type="match status" value="1"/>
</dbReference>
<feature type="domain" description="Tetrapyrrole biosynthesis uroporphyrinogen III synthase" evidence="1">
    <location>
        <begin position="15"/>
        <end position="294"/>
    </location>
</feature>
<dbReference type="EMBL" id="JACAZI010000033">
    <property type="protein sequence ID" value="KAF7330458.1"/>
    <property type="molecule type" value="Genomic_DNA"/>
</dbReference>
<sequence length="305" mass="33011">MPNVLFLRAPSESPDRYEAAFSGAGYTSSSIPVLETVLVNLETLTHTVRSGPQYGAVIITSGRACEAWGRVVDSLESGQSIQGPGRHLYRAILLAHFLQESGADWLSTPFYVVGKSTASAVKAIRDAHPNSRYSPSDIRGESSGTSEQLARFILADLESLPPPSRRKPFLYLTGDKNRDTLPDILASGDVELNPLQVYKTQGSSAFPDDLKLALESSQDSSSWWIVFFAPSAAEFVTPFLRRHFDLGTMDTASPARRTARVASIGPTTSTFLQDKLNIAVDAVAPKPTPNDLLQVITAYDKAHGG</sequence>
<organism evidence="2 3">
    <name type="scientific">Mycena venus</name>
    <dbReference type="NCBI Taxonomy" id="2733690"/>
    <lineage>
        <taxon>Eukaryota</taxon>
        <taxon>Fungi</taxon>
        <taxon>Dikarya</taxon>
        <taxon>Basidiomycota</taxon>
        <taxon>Agaricomycotina</taxon>
        <taxon>Agaricomycetes</taxon>
        <taxon>Agaricomycetidae</taxon>
        <taxon>Agaricales</taxon>
        <taxon>Marasmiineae</taxon>
        <taxon>Mycenaceae</taxon>
        <taxon>Mycena</taxon>
    </lineage>
</organism>
<name>A0A8H6WXH4_9AGAR</name>
<keyword evidence="3" id="KW-1185">Reference proteome</keyword>
<accession>A0A8H6WXH4</accession>
<comment type="caution">
    <text evidence="2">The sequence shown here is derived from an EMBL/GenBank/DDBJ whole genome shotgun (WGS) entry which is preliminary data.</text>
</comment>
<dbReference type="Gene3D" id="3.40.50.10090">
    <property type="match status" value="2"/>
</dbReference>
<dbReference type="GO" id="GO:0004852">
    <property type="term" value="F:uroporphyrinogen-III synthase activity"/>
    <property type="evidence" value="ECO:0007669"/>
    <property type="project" value="InterPro"/>
</dbReference>
<dbReference type="Pfam" id="PF02602">
    <property type="entry name" value="HEM4"/>
    <property type="match status" value="1"/>
</dbReference>
<dbReference type="InterPro" id="IPR003754">
    <property type="entry name" value="4pyrrol_synth_uPrphyn_synth"/>
</dbReference>
<dbReference type="InterPro" id="IPR039793">
    <property type="entry name" value="UROS/Hem4"/>
</dbReference>
<dbReference type="GO" id="GO:0006780">
    <property type="term" value="P:uroporphyrinogen III biosynthetic process"/>
    <property type="evidence" value="ECO:0007669"/>
    <property type="project" value="InterPro"/>
</dbReference>